<evidence type="ECO:0000256" key="1">
    <source>
        <dbReference type="SAM" id="Phobius"/>
    </source>
</evidence>
<dbReference type="Pfam" id="PF16107">
    <property type="entry name" value="DUF4825"/>
    <property type="match status" value="1"/>
</dbReference>
<feature type="transmembrane region" description="Helical" evidence="1">
    <location>
        <begin position="133"/>
        <end position="154"/>
    </location>
</feature>
<dbReference type="CDD" id="cd07341">
    <property type="entry name" value="M56_BlaR1_MecR1_like"/>
    <property type="match status" value="1"/>
</dbReference>
<organism evidence="4 5">
    <name type="scientific">Filifactor villosus</name>
    <dbReference type="NCBI Taxonomy" id="29374"/>
    <lineage>
        <taxon>Bacteria</taxon>
        <taxon>Bacillati</taxon>
        <taxon>Bacillota</taxon>
        <taxon>Clostridia</taxon>
        <taxon>Peptostreptococcales</taxon>
        <taxon>Filifactoraceae</taxon>
        <taxon>Filifactor</taxon>
    </lineage>
</organism>
<evidence type="ECO:0000313" key="4">
    <source>
        <dbReference type="EMBL" id="MFC4804678.1"/>
    </source>
</evidence>
<dbReference type="PANTHER" id="PTHR34978:SF3">
    <property type="entry name" value="SLR0241 PROTEIN"/>
    <property type="match status" value="1"/>
</dbReference>
<dbReference type="EMBL" id="JBHSHL010000022">
    <property type="protein sequence ID" value="MFC4804678.1"/>
    <property type="molecule type" value="Genomic_DNA"/>
</dbReference>
<dbReference type="InterPro" id="IPR008756">
    <property type="entry name" value="Peptidase_M56"/>
</dbReference>
<dbReference type="Pfam" id="PF05569">
    <property type="entry name" value="Peptidase_M56"/>
    <property type="match status" value="1"/>
</dbReference>
<gene>
    <name evidence="4" type="ORF">ACFO4R_06230</name>
</gene>
<feature type="transmembrane region" description="Helical" evidence="1">
    <location>
        <begin position="36"/>
        <end position="52"/>
    </location>
</feature>
<dbReference type="SUPFAM" id="SSF82171">
    <property type="entry name" value="DPP6 N-terminal domain-like"/>
    <property type="match status" value="1"/>
</dbReference>
<evidence type="ECO:0000313" key="5">
    <source>
        <dbReference type="Proteomes" id="UP001595916"/>
    </source>
</evidence>
<evidence type="ECO:0000259" key="2">
    <source>
        <dbReference type="Pfam" id="PF05569"/>
    </source>
</evidence>
<proteinExistence type="predicted"/>
<dbReference type="PANTHER" id="PTHR34978">
    <property type="entry name" value="POSSIBLE SENSOR-TRANSDUCER PROTEIN BLAR"/>
    <property type="match status" value="1"/>
</dbReference>
<evidence type="ECO:0000259" key="3">
    <source>
        <dbReference type="Pfam" id="PF16107"/>
    </source>
</evidence>
<comment type="caution">
    <text evidence="4">The sequence shown here is derived from an EMBL/GenBank/DDBJ whole genome shotgun (WGS) entry which is preliminary data.</text>
</comment>
<dbReference type="Proteomes" id="UP001595916">
    <property type="component" value="Unassembled WGS sequence"/>
</dbReference>
<dbReference type="InterPro" id="IPR032250">
    <property type="entry name" value="DUF4825"/>
</dbReference>
<dbReference type="RefSeq" id="WP_379788192.1">
    <property type="nucleotide sequence ID" value="NZ_JBHSHL010000022.1"/>
</dbReference>
<feature type="domain" description="Peptidase M56" evidence="2">
    <location>
        <begin position="7"/>
        <end position="322"/>
    </location>
</feature>
<name>A0ABV9QLC8_9FIRM</name>
<protein>
    <submittedName>
        <fullName evidence="4">M56 family metallopeptidase</fullName>
    </submittedName>
</protein>
<reference evidence="5" key="1">
    <citation type="journal article" date="2019" name="Int. J. Syst. Evol. Microbiol.">
        <title>The Global Catalogue of Microorganisms (GCM) 10K type strain sequencing project: providing services to taxonomists for standard genome sequencing and annotation.</title>
        <authorList>
            <consortium name="The Broad Institute Genomics Platform"/>
            <consortium name="The Broad Institute Genome Sequencing Center for Infectious Disease"/>
            <person name="Wu L."/>
            <person name="Ma J."/>
        </authorList>
    </citation>
    <scope>NUCLEOTIDE SEQUENCE [LARGE SCALE GENOMIC DNA]</scope>
    <source>
        <strain evidence="5">CCUG 46385</strain>
    </source>
</reference>
<sequence>MSLLELILRMSLSGSLVFLFFMLIRPLTKRHFSSSWHYTVLVLCMVAFVIPAREVSPMPTGRTEAAKQGDFYVREVLEKQEHAPTEVKRTEIRPEVVRQSLAQKEIIEEKHGDEGISAALPVRERAEMDLKTLINLVYLSGGSFFFLFHLISYLRFRKKLEENSEDISDDKYKREFDLCRRALGIRGKIGLKLCEDLSSPMLVGVLRPEVVLSHKEEDMKKLRMIFLHELSHLKRRDIALQYVFLLIRSIHWFNPLMFLLCSQIEKYREYATDELVVEGMDRQERKDYAKTILSVIALTQGRKQVFTTSMGGSGLELKRRLETMMDSLKERGGKRALSFVLAMAVLASGLMTACSVLPDSDEGRNNSFVVYAKEDGLYYSYLNKYLNAGREVKIQDGEDFFAPAVSESGRYIAYRKDKALFLYDIDKARYEELGGKEYVFDNFYAWWGDKLIYADDEPGIYIYDPQSEEIVNYLDREVGEKDGSKVEIQKRELDANSSGEEKTEEAQVEVQQAEISDYVYEYDNFKVSDDTLYARCYKSWQTSEGRFGRNEGIVEIDLKSLERGRFEIRTVVEGRETGEDELGYNPTLSKISEDGRYVFVKEKFASGSTSADFAGLGVYDTKKKKHTDFTGLFEEKEQDLSGDLTVLPYDDNLVLHPDDSSIVGLIRGGYRDLFIEKEAILMKMEEDGSYDLIRFMDEGQVAMTPSFTRDGEKLLYSATTEGATGTVEEYQDAYDNWDKQPHHIYEYELKTGNLRQVTQGKEFNYMPVSLSKDEIMVLRVRDSKGMENKADLIRIRNGEETVFATDVIADYYPSDRIRVFFGRDEDELYRLRGTKLGDNSKVGAILYHVDFPQDLNYAGMKLHTDKRPYGLEVRFKAEQEAIAKYDSKSHDYLWRTGSTLLFSLIENLDYIKYSVEGYDYDIPLSYIDRRSADALLKAEKGYTTAEAAKNEKNFDAFYRTYLMKKREREGETQAMVGYLRFEDDKLLFNELEIVELDDRKRIEELALKEEDLIGGYAIVDEDKEEKVLEFADTVFCTFTDSDMRFVKEEMGDRLYSTTDKEEIKEIFEYLNTIPPGGHGAPVFIEIRDGKVITIIEKMKYTI</sequence>
<keyword evidence="1" id="KW-0472">Membrane</keyword>
<feature type="transmembrane region" description="Helical" evidence="1">
    <location>
        <begin position="6"/>
        <end position="24"/>
    </location>
</feature>
<accession>A0ABV9QLC8</accession>
<keyword evidence="1" id="KW-0812">Transmembrane</keyword>
<dbReference type="InterPro" id="IPR052173">
    <property type="entry name" value="Beta-lactam_resp_regulator"/>
</dbReference>
<keyword evidence="1" id="KW-1133">Transmembrane helix</keyword>
<keyword evidence="5" id="KW-1185">Reference proteome</keyword>
<feature type="domain" description="DUF4825" evidence="3">
    <location>
        <begin position="829"/>
        <end position="917"/>
    </location>
</feature>